<organism evidence="2 3">
    <name type="scientific">Dorcoceras hygrometricum</name>
    <dbReference type="NCBI Taxonomy" id="472368"/>
    <lineage>
        <taxon>Eukaryota</taxon>
        <taxon>Viridiplantae</taxon>
        <taxon>Streptophyta</taxon>
        <taxon>Embryophyta</taxon>
        <taxon>Tracheophyta</taxon>
        <taxon>Spermatophyta</taxon>
        <taxon>Magnoliopsida</taxon>
        <taxon>eudicotyledons</taxon>
        <taxon>Gunneridae</taxon>
        <taxon>Pentapetalae</taxon>
        <taxon>asterids</taxon>
        <taxon>lamiids</taxon>
        <taxon>Lamiales</taxon>
        <taxon>Gesneriaceae</taxon>
        <taxon>Didymocarpoideae</taxon>
        <taxon>Trichosporeae</taxon>
        <taxon>Loxocarpinae</taxon>
        <taxon>Dorcoceras</taxon>
    </lineage>
</organism>
<evidence type="ECO:0000313" key="3">
    <source>
        <dbReference type="Proteomes" id="UP000250235"/>
    </source>
</evidence>
<name>A0A2Z7CGM1_9LAMI</name>
<gene>
    <name evidence="2" type="ORF">F511_14603</name>
</gene>
<dbReference type="Proteomes" id="UP000250235">
    <property type="component" value="Unassembled WGS sequence"/>
</dbReference>
<accession>A0A2Z7CGM1</accession>
<feature type="region of interest" description="Disordered" evidence="1">
    <location>
        <begin position="53"/>
        <end position="130"/>
    </location>
</feature>
<evidence type="ECO:0000256" key="1">
    <source>
        <dbReference type="SAM" id="MobiDB-lite"/>
    </source>
</evidence>
<reference evidence="2 3" key="1">
    <citation type="journal article" date="2015" name="Proc. Natl. Acad. Sci. U.S.A.">
        <title>The resurrection genome of Boea hygrometrica: A blueprint for survival of dehydration.</title>
        <authorList>
            <person name="Xiao L."/>
            <person name="Yang G."/>
            <person name="Zhang L."/>
            <person name="Yang X."/>
            <person name="Zhao S."/>
            <person name="Ji Z."/>
            <person name="Zhou Q."/>
            <person name="Hu M."/>
            <person name="Wang Y."/>
            <person name="Chen M."/>
            <person name="Xu Y."/>
            <person name="Jin H."/>
            <person name="Xiao X."/>
            <person name="Hu G."/>
            <person name="Bao F."/>
            <person name="Hu Y."/>
            <person name="Wan P."/>
            <person name="Li L."/>
            <person name="Deng X."/>
            <person name="Kuang T."/>
            <person name="Xiang C."/>
            <person name="Zhu J.K."/>
            <person name="Oliver M.J."/>
            <person name="He Y."/>
        </authorList>
    </citation>
    <scope>NUCLEOTIDE SEQUENCE [LARGE SCALE GENOMIC DNA]</scope>
    <source>
        <strain evidence="3">cv. XS01</strain>
    </source>
</reference>
<feature type="compositionally biased region" description="Low complexity" evidence="1">
    <location>
        <begin position="65"/>
        <end position="79"/>
    </location>
</feature>
<dbReference type="AlphaFoldDB" id="A0A2Z7CGM1"/>
<dbReference type="EMBL" id="KQ997599">
    <property type="protein sequence ID" value="KZV43886.1"/>
    <property type="molecule type" value="Genomic_DNA"/>
</dbReference>
<proteinExistence type="predicted"/>
<sequence length="130" mass="14743">MFKVLESSGLHGFLGFSSAIFETSFVEFFQNASVRDDKVVSSIQGKAVEISRRKSEIETGEPNLEEPMVTETTETTAVETESRIDVSSITNYDEEEPVVGTEKEKEEEKEKDKEKMCDARTQRGHENRDK</sequence>
<keyword evidence="3" id="KW-1185">Reference proteome</keyword>
<evidence type="ECO:0000313" key="2">
    <source>
        <dbReference type="EMBL" id="KZV43886.1"/>
    </source>
</evidence>
<feature type="compositionally biased region" description="Basic and acidic residues" evidence="1">
    <location>
        <begin position="101"/>
        <end position="130"/>
    </location>
</feature>
<protein>
    <submittedName>
        <fullName evidence="2">Uncharacterized protein</fullName>
    </submittedName>
</protein>
<dbReference type="OrthoDB" id="1839301at2759"/>